<sequence length="504" mass="56405">MPTKEQCSLLHQLYLSTWETVFGNWMSRYGCPFMFGDENVPELSVSISALCVQLDSWMITATETSSPKPYTRVVKLASDDERESKIRQSLDLAIWSYAARWLPLFPSATANGPDAQAIARKLWREARVDMLRVINRPCYRSMLTLYLFGFTPIPDGITDEEELDGVTAQVCIQAALQQVYSLRVRQKSIQFSGSKFSPTVMTRTFTSSPDRSFIIAENIVHWATLTFDTSASLTLSSRPMLSSGILSYTDLSWSLVKSCAELFHAMTQEWHAIGLPMTDAQASQVTASGNAFKLLLWKLCAVFREALRDGHDEAVVNKIHGTILDAIDQFNRTYRTPLDACYRRMSAFSQETKLRYHDLELHITLAILLMTDAVETQHSNLLTPLIDARTNAELHGFKALVFGQETMYSLRHGSGPPSDPRSTDEVNEVVSVPLLSIDPYPHHAVASVQLLRRAIDRDLATNKLDEEAHAKLLAVLARTLELLPDSSKSVQAARKQALSQNAEG</sequence>
<accession>A0A2D3UX60</accession>
<dbReference type="Proteomes" id="UP000225277">
    <property type="component" value="Unassembled WGS sequence"/>
</dbReference>
<evidence type="ECO:0000313" key="2">
    <source>
        <dbReference type="Proteomes" id="UP000225277"/>
    </source>
</evidence>
<organism evidence="1 2">
    <name type="scientific">Ramularia collo-cygni</name>
    <dbReference type="NCBI Taxonomy" id="112498"/>
    <lineage>
        <taxon>Eukaryota</taxon>
        <taxon>Fungi</taxon>
        <taxon>Dikarya</taxon>
        <taxon>Ascomycota</taxon>
        <taxon>Pezizomycotina</taxon>
        <taxon>Dothideomycetes</taxon>
        <taxon>Dothideomycetidae</taxon>
        <taxon>Mycosphaerellales</taxon>
        <taxon>Mycosphaerellaceae</taxon>
        <taxon>Ramularia</taxon>
    </lineage>
</organism>
<dbReference type="OrthoDB" id="5958943at2759"/>
<dbReference type="AlphaFoldDB" id="A0A2D3UX60"/>
<dbReference type="GeneID" id="35606731"/>
<dbReference type="RefSeq" id="XP_023621591.1">
    <property type="nucleotide sequence ID" value="XM_023765823.1"/>
</dbReference>
<dbReference type="EMBL" id="FJUY01000001">
    <property type="protein sequence ID" value="CZT14694.1"/>
    <property type="molecule type" value="Genomic_DNA"/>
</dbReference>
<dbReference type="STRING" id="112498.A0A2D3UX60"/>
<proteinExistence type="predicted"/>
<evidence type="ECO:0000313" key="1">
    <source>
        <dbReference type="EMBL" id="CZT14694.1"/>
    </source>
</evidence>
<name>A0A2D3UX60_9PEZI</name>
<evidence type="ECO:0008006" key="3">
    <source>
        <dbReference type="Google" id="ProtNLM"/>
    </source>
</evidence>
<protein>
    <recommendedName>
        <fullName evidence="3">Transcription factor domain-containing protein</fullName>
    </recommendedName>
</protein>
<gene>
    <name evidence="1" type="ORF">RCC_12177</name>
</gene>
<reference evidence="1 2" key="1">
    <citation type="submission" date="2016-03" db="EMBL/GenBank/DDBJ databases">
        <authorList>
            <person name="Ploux O."/>
        </authorList>
    </citation>
    <scope>NUCLEOTIDE SEQUENCE [LARGE SCALE GENOMIC DNA]</scope>
    <source>
        <strain evidence="1 2">URUG2</strain>
    </source>
</reference>
<keyword evidence="2" id="KW-1185">Reference proteome</keyword>